<accession>A0ABT3B2E4</accession>
<dbReference type="RefSeq" id="WP_263747184.1">
    <property type="nucleotide sequence ID" value="NZ_JAOWRF010000267.1"/>
</dbReference>
<proteinExistence type="predicted"/>
<feature type="binding site" evidence="1">
    <location>
        <position position="47"/>
    </location>
    <ligand>
        <name>ATP</name>
        <dbReference type="ChEBI" id="CHEBI:30616"/>
    </ligand>
</feature>
<evidence type="ECO:0000256" key="1">
    <source>
        <dbReference type="PROSITE-ProRule" id="PRU10141"/>
    </source>
</evidence>
<keyword evidence="1" id="KW-0067">ATP-binding</keyword>
<dbReference type="InterPro" id="IPR011009">
    <property type="entry name" value="Kinase-like_dom_sf"/>
</dbReference>
<organism evidence="3 4">
    <name type="scientific">Plectonema radiosum NIES-515</name>
    <dbReference type="NCBI Taxonomy" id="2986073"/>
    <lineage>
        <taxon>Bacteria</taxon>
        <taxon>Bacillati</taxon>
        <taxon>Cyanobacteriota</taxon>
        <taxon>Cyanophyceae</taxon>
        <taxon>Oscillatoriophycideae</taxon>
        <taxon>Oscillatoriales</taxon>
        <taxon>Microcoleaceae</taxon>
        <taxon>Plectonema</taxon>
    </lineage>
</organism>
<reference evidence="3 4" key="1">
    <citation type="submission" date="2022-10" db="EMBL/GenBank/DDBJ databases">
        <title>Identification of biosynthetic pathway for the production of the potent trypsin inhibitor radiosumin.</title>
        <authorList>
            <person name="Fewer D.P."/>
            <person name="Delbaje E."/>
            <person name="Ouyang X."/>
            <person name="Agostino P.D."/>
            <person name="Wahlsten M."/>
            <person name="Jokela J."/>
            <person name="Permi P."/>
            <person name="Haapaniemi E."/>
            <person name="Koistinen H."/>
        </authorList>
    </citation>
    <scope>NUCLEOTIDE SEQUENCE [LARGE SCALE GENOMIC DNA]</scope>
    <source>
        <strain evidence="3 4">NIES-515</strain>
    </source>
</reference>
<evidence type="ECO:0000313" key="3">
    <source>
        <dbReference type="EMBL" id="MCV3215538.1"/>
    </source>
</evidence>
<comment type="caution">
    <text evidence="3">The sequence shown here is derived from an EMBL/GenBank/DDBJ whole genome shotgun (WGS) entry which is preliminary data.</text>
</comment>
<name>A0ABT3B2E4_9CYAN</name>
<dbReference type="Proteomes" id="UP001526143">
    <property type="component" value="Unassembled WGS sequence"/>
</dbReference>
<feature type="domain" description="Protein kinase" evidence="2">
    <location>
        <begin position="18"/>
        <end position="55"/>
    </location>
</feature>
<dbReference type="PROSITE" id="PS50011">
    <property type="entry name" value="PROTEIN_KINASE_DOM"/>
    <property type="match status" value="1"/>
</dbReference>
<dbReference type="Gene3D" id="3.30.200.20">
    <property type="entry name" value="Phosphorylase Kinase, domain 1"/>
    <property type="match status" value="1"/>
</dbReference>
<gene>
    <name evidence="3" type="ORF">OGM63_18810</name>
</gene>
<keyword evidence="4" id="KW-1185">Reference proteome</keyword>
<evidence type="ECO:0000313" key="4">
    <source>
        <dbReference type="Proteomes" id="UP001526143"/>
    </source>
</evidence>
<keyword evidence="1" id="KW-0547">Nucleotide-binding</keyword>
<protein>
    <recommendedName>
        <fullName evidence="2">Protein kinase domain-containing protein</fullName>
    </recommendedName>
</protein>
<dbReference type="EMBL" id="JAOWRF010000267">
    <property type="protein sequence ID" value="MCV3215538.1"/>
    <property type="molecule type" value="Genomic_DNA"/>
</dbReference>
<dbReference type="InterPro" id="IPR017441">
    <property type="entry name" value="Protein_kinase_ATP_BS"/>
</dbReference>
<dbReference type="SUPFAM" id="SSF56112">
    <property type="entry name" value="Protein kinase-like (PK-like)"/>
    <property type="match status" value="1"/>
</dbReference>
<evidence type="ECO:0000259" key="2">
    <source>
        <dbReference type="PROSITE" id="PS50011"/>
    </source>
</evidence>
<sequence>MPQSFAQWNVGDVILDLYKVTDVLGEGGFGKVYKVRHSAWNIDLAVKVPKPATKP</sequence>
<dbReference type="InterPro" id="IPR000719">
    <property type="entry name" value="Prot_kinase_dom"/>
</dbReference>
<dbReference type="PROSITE" id="PS00107">
    <property type="entry name" value="PROTEIN_KINASE_ATP"/>
    <property type="match status" value="1"/>
</dbReference>